<dbReference type="InterPro" id="IPR027417">
    <property type="entry name" value="P-loop_NTPase"/>
</dbReference>
<keyword evidence="7" id="KW-0132">Cell division</keyword>
<dbReference type="CDD" id="cd03255">
    <property type="entry name" value="ABC_MJ0796_LolCDE_FtsE"/>
    <property type="match status" value="1"/>
</dbReference>
<dbReference type="GO" id="GO:0006865">
    <property type="term" value="P:amino acid transport"/>
    <property type="evidence" value="ECO:0007669"/>
    <property type="project" value="UniProtKB-KW"/>
</dbReference>
<dbReference type="Pfam" id="PF00005">
    <property type="entry name" value="ABC_tran"/>
    <property type="match status" value="1"/>
</dbReference>
<evidence type="ECO:0000256" key="2">
    <source>
        <dbReference type="ARBA" id="ARBA00022448"/>
    </source>
</evidence>
<dbReference type="GO" id="GO:0022857">
    <property type="term" value="F:transmembrane transporter activity"/>
    <property type="evidence" value="ECO:0007669"/>
    <property type="project" value="UniProtKB-ARBA"/>
</dbReference>
<dbReference type="PANTHER" id="PTHR42798:SF2">
    <property type="entry name" value="ABC TRANSPORTER ATP-BINDING PROTEIN MG467-RELATED"/>
    <property type="match status" value="1"/>
</dbReference>
<dbReference type="SMART" id="SM00382">
    <property type="entry name" value="AAA"/>
    <property type="match status" value="1"/>
</dbReference>
<dbReference type="FunFam" id="3.40.50.300:FF:000032">
    <property type="entry name" value="Export ABC transporter ATP-binding protein"/>
    <property type="match status" value="1"/>
</dbReference>
<dbReference type="Gene3D" id="3.40.50.300">
    <property type="entry name" value="P-loop containing nucleotide triphosphate hydrolases"/>
    <property type="match status" value="1"/>
</dbReference>
<dbReference type="GO" id="GO:0051301">
    <property type="term" value="P:cell division"/>
    <property type="evidence" value="ECO:0007669"/>
    <property type="project" value="UniProtKB-KW"/>
</dbReference>
<proteinExistence type="inferred from homology"/>
<dbReference type="InterPro" id="IPR003593">
    <property type="entry name" value="AAA+_ATPase"/>
</dbReference>
<sequence>MGFMALIEVKNCTKKYITGDTTIYANKDISFTVDKGQLVIVLGSSGAGKSTLLNILGGMDSCSSGDVIINGNNISQYSPRQLTAYRRHDVGFVFQFYNLVPNLTAKENVELAAEIVPDAMDAAQALQSVGLGQRMDNFPAQLSGGEQQRAAIARAIAKKPQILLCDEPTGALDYQTGKQVLQILQDMSRKHGSTVIIVTHNAAIAPIADQVIHIHDEQIASIQHNDHPQAIATIEW</sequence>
<dbReference type="STRING" id="396268.IV45_GL001005"/>
<accession>A0A0R2I114</accession>
<reference evidence="7 8" key="1">
    <citation type="journal article" date="2015" name="Genome Announc.">
        <title>Expanding the biotechnology potential of lactobacilli through comparative genomics of 213 strains and associated genera.</title>
        <authorList>
            <person name="Sun Z."/>
            <person name="Harris H.M."/>
            <person name="McCann A."/>
            <person name="Guo C."/>
            <person name="Argimon S."/>
            <person name="Zhang W."/>
            <person name="Yang X."/>
            <person name="Jeffery I.B."/>
            <person name="Cooney J.C."/>
            <person name="Kagawa T.F."/>
            <person name="Liu W."/>
            <person name="Song Y."/>
            <person name="Salvetti E."/>
            <person name="Wrobel A."/>
            <person name="Rasinkangas P."/>
            <person name="Parkhill J."/>
            <person name="Rea M.C."/>
            <person name="O'Sullivan O."/>
            <person name="Ritari J."/>
            <person name="Douillard F.P."/>
            <person name="Paul Ross R."/>
            <person name="Yang R."/>
            <person name="Briner A.E."/>
            <person name="Felis G.E."/>
            <person name="de Vos W.M."/>
            <person name="Barrangou R."/>
            <person name="Klaenhammer T.R."/>
            <person name="Caufield P.W."/>
            <person name="Cui Y."/>
            <person name="Zhang H."/>
            <person name="O'Toole P.W."/>
        </authorList>
    </citation>
    <scope>NUCLEOTIDE SEQUENCE [LARGE SCALE GENOMIC DNA]</scope>
    <source>
        <strain evidence="7 8">DSM 17896</strain>
    </source>
</reference>
<gene>
    <name evidence="7" type="ORF">IV45_GL001005</name>
</gene>
<name>A0A0R2I114_9LACO</name>
<dbReference type="PATRIC" id="fig|396268.3.peg.1017"/>
<evidence type="ECO:0000256" key="3">
    <source>
        <dbReference type="ARBA" id="ARBA00022741"/>
    </source>
</evidence>
<dbReference type="PROSITE" id="PS00211">
    <property type="entry name" value="ABC_TRANSPORTER_1"/>
    <property type="match status" value="1"/>
</dbReference>
<dbReference type="GO" id="GO:0005524">
    <property type="term" value="F:ATP binding"/>
    <property type="evidence" value="ECO:0007669"/>
    <property type="project" value="UniProtKB-KW"/>
</dbReference>
<evidence type="ECO:0000259" key="6">
    <source>
        <dbReference type="PROSITE" id="PS50893"/>
    </source>
</evidence>
<dbReference type="EMBL" id="JQBW01000010">
    <property type="protein sequence ID" value="KRN58555.1"/>
    <property type="molecule type" value="Genomic_DNA"/>
</dbReference>
<feature type="domain" description="ABC transporter" evidence="6">
    <location>
        <begin position="7"/>
        <end position="234"/>
    </location>
</feature>
<dbReference type="GO" id="GO:0016887">
    <property type="term" value="F:ATP hydrolysis activity"/>
    <property type="evidence" value="ECO:0007669"/>
    <property type="project" value="InterPro"/>
</dbReference>
<dbReference type="SUPFAM" id="SSF52540">
    <property type="entry name" value="P-loop containing nucleoside triphosphate hydrolases"/>
    <property type="match status" value="1"/>
</dbReference>
<keyword evidence="3" id="KW-0547">Nucleotide-binding</keyword>
<keyword evidence="4 7" id="KW-0067">ATP-binding</keyword>
<dbReference type="AlphaFoldDB" id="A0A0R2I114"/>
<comment type="similarity">
    <text evidence="1">Belongs to the ABC transporter superfamily.</text>
</comment>
<dbReference type="GO" id="GO:0098796">
    <property type="term" value="C:membrane protein complex"/>
    <property type="evidence" value="ECO:0007669"/>
    <property type="project" value="UniProtKB-ARBA"/>
</dbReference>
<dbReference type="InterPro" id="IPR017911">
    <property type="entry name" value="MacB-like_ATP-bd"/>
</dbReference>
<evidence type="ECO:0000313" key="8">
    <source>
        <dbReference type="Proteomes" id="UP000050934"/>
    </source>
</evidence>
<evidence type="ECO:0000313" key="7">
    <source>
        <dbReference type="EMBL" id="KRN58555.1"/>
    </source>
</evidence>
<organism evidence="7 8">
    <name type="scientific">Limosilactobacillus secaliphilus</name>
    <dbReference type="NCBI Taxonomy" id="396268"/>
    <lineage>
        <taxon>Bacteria</taxon>
        <taxon>Bacillati</taxon>
        <taxon>Bacillota</taxon>
        <taxon>Bacilli</taxon>
        <taxon>Lactobacillales</taxon>
        <taxon>Lactobacillaceae</taxon>
        <taxon>Limosilactobacillus</taxon>
    </lineage>
</organism>
<protein>
    <submittedName>
        <fullName evidence="7">Cell division ATP-binding protein FtsE</fullName>
    </submittedName>
</protein>
<comment type="caution">
    <text evidence="7">The sequence shown here is derived from an EMBL/GenBank/DDBJ whole genome shotgun (WGS) entry which is preliminary data.</text>
</comment>
<dbReference type="InterPro" id="IPR003439">
    <property type="entry name" value="ABC_transporter-like_ATP-bd"/>
</dbReference>
<dbReference type="InterPro" id="IPR017871">
    <property type="entry name" value="ABC_transporter-like_CS"/>
</dbReference>
<dbReference type="Proteomes" id="UP000050934">
    <property type="component" value="Unassembled WGS sequence"/>
</dbReference>
<evidence type="ECO:0000256" key="1">
    <source>
        <dbReference type="ARBA" id="ARBA00005417"/>
    </source>
</evidence>
<dbReference type="PANTHER" id="PTHR42798">
    <property type="entry name" value="LIPOPROTEIN-RELEASING SYSTEM ATP-BINDING PROTEIN LOLD"/>
    <property type="match status" value="1"/>
</dbReference>
<keyword evidence="7" id="KW-0131">Cell cycle</keyword>
<keyword evidence="5" id="KW-0029">Amino-acid transport</keyword>
<evidence type="ECO:0000256" key="4">
    <source>
        <dbReference type="ARBA" id="ARBA00022840"/>
    </source>
</evidence>
<keyword evidence="2" id="KW-0813">Transport</keyword>
<evidence type="ECO:0000256" key="5">
    <source>
        <dbReference type="ARBA" id="ARBA00022970"/>
    </source>
</evidence>
<keyword evidence="8" id="KW-1185">Reference proteome</keyword>
<dbReference type="PROSITE" id="PS50893">
    <property type="entry name" value="ABC_TRANSPORTER_2"/>
    <property type="match status" value="1"/>
</dbReference>